<evidence type="ECO:0000256" key="5">
    <source>
        <dbReference type="ARBA" id="ARBA00023002"/>
    </source>
</evidence>
<evidence type="ECO:0000313" key="9">
    <source>
        <dbReference type="Proteomes" id="UP001316803"/>
    </source>
</evidence>
<dbReference type="GO" id="GO:0005739">
    <property type="term" value="C:mitochondrion"/>
    <property type="evidence" value="ECO:0007669"/>
    <property type="project" value="TreeGrafter"/>
</dbReference>
<name>A0AAN8F273_9EURO</name>
<proteinExistence type="inferred from homology"/>
<protein>
    <recommendedName>
        <fullName evidence="7">TauD/TfdA-like domain-containing protein</fullName>
    </recommendedName>
</protein>
<keyword evidence="3" id="KW-0479">Metal-binding</keyword>
<dbReference type="Pfam" id="PF02668">
    <property type="entry name" value="TauD"/>
    <property type="match status" value="1"/>
</dbReference>
<dbReference type="SUPFAM" id="SSF51197">
    <property type="entry name" value="Clavaminate synthase-like"/>
    <property type="match status" value="1"/>
</dbReference>
<accession>A0AAN8F273</accession>
<keyword evidence="4" id="KW-0223">Dioxygenase</keyword>
<sequence length="394" mass="44810">MRALRRSYTTESFKTIAKESPILLRDACHCSKCVDPSTHQREFNYIDIPTNIYVSSIDPDPETGTWKVRWENDIAGYGDHVSIFPQSVLIQLLDGIPAGLDAHRTVSIWDQNKFAEETRDIDYEHLLHDDGSLSVALELIQRHGLIFVTGIPEDEEAVKKMLVRLTGLYRNTFYGESWNVRSVPQAKNVAYTSGNLGFHMDLLYMKEPPGLQLLHCLQNSCQGGESEFADTFKAIDVLRQEQPRYVDRLVKSKIRYGYSNDGHFYSDDKPVIKVSNGQHHPLPRILNAADPSFMETVDCVFWSPPFINSIAHAAHDGDTKEFLQASRAFAEVMQRPELIYETKLPAGTCAVFDNLRVVHARKAFDMNSGSRWLKGMYGDRQDVLSKSLKHVWAK</sequence>
<reference evidence="8 9" key="1">
    <citation type="submission" date="2022-12" db="EMBL/GenBank/DDBJ databases">
        <title>Genomic features and morphological characterization of a novel Knufia sp. strain isolated from spacecraft assembly facility.</title>
        <authorList>
            <person name="Teixeira M."/>
            <person name="Chander A.M."/>
            <person name="Stajich J.E."/>
            <person name="Venkateswaran K."/>
        </authorList>
    </citation>
    <scope>NUCLEOTIDE SEQUENCE [LARGE SCALE GENOMIC DNA]</scope>
    <source>
        <strain evidence="8 9">FJI-L2-BK-P2</strain>
    </source>
</reference>
<organism evidence="8 9">
    <name type="scientific">Knufia fluminis</name>
    <dbReference type="NCBI Taxonomy" id="191047"/>
    <lineage>
        <taxon>Eukaryota</taxon>
        <taxon>Fungi</taxon>
        <taxon>Dikarya</taxon>
        <taxon>Ascomycota</taxon>
        <taxon>Pezizomycotina</taxon>
        <taxon>Eurotiomycetes</taxon>
        <taxon>Chaetothyriomycetidae</taxon>
        <taxon>Chaetothyriales</taxon>
        <taxon>Trichomeriaceae</taxon>
        <taxon>Knufia</taxon>
    </lineage>
</organism>
<evidence type="ECO:0000256" key="6">
    <source>
        <dbReference type="ARBA" id="ARBA00023004"/>
    </source>
</evidence>
<evidence type="ECO:0000313" key="8">
    <source>
        <dbReference type="EMBL" id="KAK5954958.1"/>
    </source>
</evidence>
<dbReference type="AlphaFoldDB" id="A0AAN8F273"/>
<gene>
    <name evidence="8" type="ORF">OHC33_003637</name>
</gene>
<evidence type="ECO:0000256" key="2">
    <source>
        <dbReference type="ARBA" id="ARBA00008654"/>
    </source>
</evidence>
<dbReference type="InterPro" id="IPR038492">
    <property type="entry name" value="GBBH-like_N_sf"/>
</dbReference>
<evidence type="ECO:0000256" key="4">
    <source>
        <dbReference type="ARBA" id="ARBA00022964"/>
    </source>
</evidence>
<evidence type="ECO:0000256" key="3">
    <source>
        <dbReference type="ARBA" id="ARBA00022723"/>
    </source>
</evidence>
<dbReference type="GO" id="GO:0045329">
    <property type="term" value="P:carnitine biosynthetic process"/>
    <property type="evidence" value="ECO:0007669"/>
    <property type="project" value="TreeGrafter"/>
</dbReference>
<dbReference type="PANTHER" id="PTHR10696:SF25">
    <property type="entry name" value="OXIDOREDUCTASE AIM17-RELATED"/>
    <property type="match status" value="1"/>
</dbReference>
<dbReference type="GO" id="GO:0046872">
    <property type="term" value="F:metal ion binding"/>
    <property type="evidence" value="ECO:0007669"/>
    <property type="project" value="UniProtKB-KW"/>
</dbReference>
<keyword evidence="6" id="KW-0408">Iron</keyword>
<dbReference type="Gene3D" id="3.30.2020.30">
    <property type="match status" value="1"/>
</dbReference>
<dbReference type="EMBL" id="JAKLMC020000007">
    <property type="protein sequence ID" value="KAK5954958.1"/>
    <property type="molecule type" value="Genomic_DNA"/>
</dbReference>
<feature type="domain" description="TauD/TfdA-like" evidence="7">
    <location>
        <begin position="114"/>
        <end position="377"/>
    </location>
</feature>
<comment type="caution">
    <text evidence="8">The sequence shown here is derived from an EMBL/GenBank/DDBJ whole genome shotgun (WGS) entry which is preliminary data.</text>
</comment>
<evidence type="ECO:0000256" key="1">
    <source>
        <dbReference type="ARBA" id="ARBA00001954"/>
    </source>
</evidence>
<dbReference type="InterPro" id="IPR050411">
    <property type="entry name" value="AlphaKG_dependent_hydroxylases"/>
</dbReference>
<evidence type="ECO:0000259" key="7">
    <source>
        <dbReference type="Pfam" id="PF02668"/>
    </source>
</evidence>
<dbReference type="InterPro" id="IPR003819">
    <property type="entry name" value="TauD/TfdA-like"/>
</dbReference>
<dbReference type="InterPro" id="IPR042098">
    <property type="entry name" value="TauD-like_sf"/>
</dbReference>
<comment type="similarity">
    <text evidence="2">Belongs to the gamma-BBH/TMLD family.</text>
</comment>
<dbReference type="PANTHER" id="PTHR10696">
    <property type="entry name" value="GAMMA-BUTYROBETAINE HYDROXYLASE-RELATED"/>
    <property type="match status" value="1"/>
</dbReference>
<dbReference type="Proteomes" id="UP001316803">
    <property type="component" value="Unassembled WGS sequence"/>
</dbReference>
<dbReference type="Gene3D" id="3.60.130.10">
    <property type="entry name" value="Clavaminate synthase-like"/>
    <property type="match status" value="1"/>
</dbReference>
<keyword evidence="5" id="KW-0560">Oxidoreductase</keyword>
<comment type="cofactor">
    <cofactor evidence="1">
        <name>Fe(2+)</name>
        <dbReference type="ChEBI" id="CHEBI:29033"/>
    </cofactor>
</comment>
<dbReference type="GO" id="GO:0051213">
    <property type="term" value="F:dioxygenase activity"/>
    <property type="evidence" value="ECO:0007669"/>
    <property type="project" value="UniProtKB-KW"/>
</dbReference>
<keyword evidence="9" id="KW-1185">Reference proteome</keyword>